<dbReference type="Pfam" id="PF00583">
    <property type="entry name" value="Acetyltransf_1"/>
    <property type="match status" value="1"/>
</dbReference>
<dbReference type="InterPro" id="IPR016181">
    <property type="entry name" value="Acyl_CoA_acyltransferase"/>
</dbReference>
<gene>
    <name evidence="2" type="ORF">DWX94_10710</name>
</gene>
<accession>A0A3R5YT52</accession>
<dbReference type="OrthoDB" id="1689703at2"/>
<dbReference type="InterPro" id="IPR000182">
    <property type="entry name" value="GNAT_dom"/>
</dbReference>
<dbReference type="PROSITE" id="PS51186">
    <property type="entry name" value="GNAT"/>
    <property type="match status" value="1"/>
</dbReference>
<dbReference type="EMBL" id="QRVK01000031">
    <property type="protein sequence ID" value="RGS39590.1"/>
    <property type="molecule type" value="Genomic_DNA"/>
</dbReference>
<evidence type="ECO:0000259" key="1">
    <source>
        <dbReference type="PROSITE" id="PS51186"/>
    </source>
</evidence>
<dbReference type="GO" id="GO:0016747">
    <property type="term" value="F:acyltransferase activity, transferring groups other than amino-acyl groups"/>
    <property type="evidence" value="ECO:0007669"/>
    <property type="project" value="InterPro"/>
</dbReference>
<organism evidence="2 3">
    <name type="scientific">Coprococcus eutactus</name>
    <dbReference type="NCBI Taxonomy" id="33043"/>
    <lineage>
        <taxon>Bacteria</taxon>
        <taxon>Bacillati</taxon>
        <taxon>Bacillota</taxon>
        <taxon>Clostridia</taxon>
        <taxon>Lachnospirales</taxon>
        <taxon>Lachnospiraceae</taxon>
        <taxon>Coprococcus</taxon>
    </lineage>
</organism>
<dbReference type="Proteomes" id="UP000283295">
    <property type="component" value="Unassembled WGS sequence"/>
</dbReference>
<dbReference type="SUPFAM" id="SSF55729">
    <property type="entry name" value="Acyl-CoA N-acyltransferases (Nat)"/>
    <property type="match status" value="1"/>
</dbReference>
<protein>
    <submittedName>
        <fullName evidence="2">GNAT family N-acetyltransferase</fullName>
    </submittedName>
</protein>
<evidence type="ECO:0000313" key="2">
    <source>
        <dbReference type="EMBL" id="RGS39590.1"/>
    </source>
</evidence>
<sequence length="256" mass="28963">MKNALYDQLARDYCCDAADIYSSDNIFSEYRQIAGQRQFKGQEKCPLKIAVVNGKLLFTGRREIVDECRKRYKNASGKWFMDIEKFRELDSILSRYGCKLKSAHPFYLPTELSEQAVRKDTTDKLIDSKFKEDFNLVRYTGDEILQFKGDDRWDEAFCFDDNTPDVLAVAAVSDGEIIGMAGASADSDDFWQIGINVVQKAEGRHVGTSLVSELTKDILRCGKIPYYGTGMSHIASQRVAAAAGYDVFWFELLTGK</sequence>
<name>A0A3R5YT52_9FIRM</name>
<feature type="domain" description="N-acetyltransferase" evidence="1">
    <location>
        <begin position="124"/>
        <end position="256"/>
    </location>
</feature>
<evidence type="ECO:0000313" key="3">
    <source>
        <dbReference type="Proteomes" id="UP000283295"/>
    </source>
</evidence>
<keyword evidence="2" id="KW-0808">Transferase</keyword>
<reference evidence="2 3" key="1">
    <citation type="submission" date="2018-08" db="EMBL/GenBank/DDBJ databases">
        <title>A genome reference for cultivated species of the human gut microbiota.</title>
        <authorList>
            <person name="Zou Y."/>
            <person name="Xue W."/>
            <person name="Luo G."/>
        </authorList>
    </citation>
    <scope>NUCLEOTIDE SEQUENCE [LARGE SCALE GENOMIC DNA]</scope>
    <source>
        <strain evidence="2 3">AF22-21</strain>
    </source>
</reference>
<comment type="caution">
    <text evidence="2">The sequence shown here is derived from an EMBL/GenBank/DDBJ whole genome shotgun (WGS) entry which is preliminary data.</text>
</comment>
<proteinExistence type="predicted"/>
<dbReference type="Gene3D" id="3.40.630.30">
    <property type="match status" value="1"/>
</dbReference>
<dbReference type="AlphaFoldDB" id="A0A3R5YT52"/>